<name>A0AA40CAA6_9PEZI</name>
<dbReference type="AlphaFoldDB" id="A0AA40CAA6"/>
<dbReference type="Proteomes" id="UP001174934">
    <property type="component" value="Unassembled WGS sequence"/>
</dbReference>
<protein>
    <submittedName>
        <fullName evidence="2">Uncharacterized protein</fullName>
    </submittedName>
</protein>
<evidence type="ECO:0000313" key="3">
    <source>
        <dbReference type="Proteomes" id="UP001174934"/>
    </source>
</evidence>
<comment type="caution">
    <text evidence="2">The sequence shown here is derived from an EMBL/GenBank/DDBJ whole genome shotgun (WGS) entry which is preliminary data.</text>
</comment>
<sequence>MFSIQLPGYRRNRAAIFFPTPRSQVNVNVNHTTPARTLPCSDETSISDESIQSVCKTFNHDRGRAPHPESACLLRDSTASTCLPTAPLWALFAPPRRLDWPEVRKNQTTMLARFPCQVQTPDSCLAAAMSIGRSAVPFNNTRFGPLYRGQTAHENPGIEEPAGPWRPHLEDSTSDVRL</sequence>
<feature type="compositionally biased region" description="Basic and acidic residues" evidence="1">
    <location>
        <begin position="167"/>
        <end position="178"/>
    </location>
</feature>
<organism evidence="2 3">
    <name type="scientific">Bombardia bombarda</name>
    <dbReference type="NCBI Taxonomy" id="252184"/>
    <lineage>
        <taxon>Eukaryota</taxon>
        <taxon>Fungi</taxon>
        <taxon>Dikarya</taxon>
        <taxon>Ascomycota</taxon>
        <taxon>Pezizomycotina</taxon>
        <taxon>Sordariomycetes</taxon>
        <taxon>Sordariomycetidae</taxon>
        <taxon>Sordariales</taxon>
        <taxon>Lasiosphaeriaceae</taxon>
        <taxon>Bombardia</taxon>
    </lineage>
</organism>
<proteinExistence type="predicted"/>
<accession>A0AA40CAA6</accession>
<gene>
    <name evidence="2" type="ORF">B0T17DRAFT_506775</name>
</gene>
<evidence type="ECO:0000256" key="1">
    <source>
        <dbReference type="SAM" id="MobiDB-lite"/>
    </source>
</evidence>
<evidence type="ECO:0000313" key="2">
    <source>
        <dbReference type="EMBL" id="KAK0630289.1"/>
    </source>
</evidence>
<dbReference type="EMBL" id="JAULSR010000002">
    <property type="protein sequence ID" value="KAK0630289.1"/>
    <property type="molecule type" value="Genomic_DNA"/>
</dbReference>
<reference evidence="2" key="1">
    <citation type="submission" date="2023-06" db="EMBL/GenBank/DDBJ databases">
        <title>Genome-scale phylogeny and comparative genomics of the fungal order Sordariales.</title>
        <authorList>
            <consortium name="Lawrence Berkeley National Laboratory"/>
            <person name="Hensen N."/>
            <person name="Bonometti L."/>
            <person name="Westerberg I."/>
            <person name="Brannstrom I.O."/>
            <person name="Guillou S."/>
            <person name="Cros-Aarteil S."/>
            <person name="Calhoun S."/>
            <person name="Haridas S."/>
            <person name="Kuo A."/>
            <person name="Mondo S."/>
            <person name="Pangilinan J."/>
            <person name="Riley R."/>
            <person name="LaButti K."/>
            <person name="Andreopoulos B."/>
            <person name="Lipzen A."/>
            <person name="Chen C."/>
            <person name="Yanf M."/>
            <person name="Daum C."/>
            <person name="Ng V."/>
            <person name="Clum A."/>
            <person name="Steindorff A."/>
            <person name="Ohm R."/>
            <person name="Martin F."/>
            <person name="Silar P."/>
            <person name="Natvig D."/>
            <person name="Lalanne C."/>
            <person name="Gautier V."/>
            <person name="Ament-velasquez S.L."/>
            <person name="Kruys A."/>
            <person name="Hutchinson M.I."/>
            <person name="Powell A.J."/>
            <person name="Barry K."/>
            <person name="Miller A.N."/>
            <person name="Grigoriev I.V."/>
            <person name="Debuchy R."/>
            <person name="Gladieux P."/>
            <person name="Thoren M.H."/>
            <person name="Johannesson H."/>
        </authorList>
    </citation>
    <scope>NUCLEOTIDE SEQUENCE</scope>
    <source>
        <strain evidence="2">SMH3391-2</strain>
    </source>
</reference>
<keyword evidence="3" id="KW-1185">Reference proteome</keyword>
<feature type="region of interest" description="Disordered" evidence="1">
    <location>
        <begin position="148"/>
        <end position="178"/>
    </location>
</feature>